<dbReference type="EMBL" id="FPHN01000218">
    <property type="protein sequence ID" value="SFV67001.1"/>
    <property type="molecule type" value="Genomic_DNA"/>
</dbReference>
<dbReference type="AlphaFoldDB" id="A0A1W1CMX7"/>
<evidence type="ECO:0000256" key="3">
    <source>
        <dbReference type="ARBA" id="ARBA00022989"/>
    </source>
</evidence>
<keyword evidence="3" id="KW-1133">Transmembrane helix</keyword>
<gene>
    <name evidence="6" type="ORF">MNB_SV-14-1247</name>
</gene>
<reference evidence="6" key="1">
    <citation type="submission" date="2016-10" db="EMBL/GenBank/DDBJ databases">
        <authorList>
            <person name="de Groot N.N."/>
        </authorList>
    </citation>
    <scope>NUCLEOTIDE SEQUENCE</scope>
</reference>
<keyword evidence="2" id="KW-0812">Transmembrane</keyword>
<evidence type="ECO:0000256" key="2">
    <source>
        <dbReference type="ARBA" id="ARBA00022692"/>
    </source>
</evidence>
<dbReference type="GO" id="GO:0097347">
    <property type="term" value="C:TAM protein secretion complex"/>
    <property type="evidence" value="ECO:0007669"/>
    <property type="project" value="TreeGrafter"/>
</dbReference>
<keyword evidence="4" id="KW-0472">Membrane</keyword>
<protein>
    <recommendedName>
        <fullName evidence="5">Translocation and assembly module TamB C-terminal domain-containing protein</fullName>
    </recommendedName>
</protein>
<name>A0A1W1CMX7_9ZZZZ</name>
<feature type="domain" description="Translocation and assembly module TamB C-terminal" evidence="5">
    <location>
        <begin position="136"/>
        <end position="432"/>
    </location>
</feature>
<dbReference type="GO" id="GO:0009306">
    <property type="term" value="P:protein secretion"/>
    <property type="evidence" value="ECO:0007669"/>
    <property type="project" value="InterPro"/>
</dbReference>
<evidence type="ECO:0000256" key="1">
    <source>
        <dbReference type="ARBA" id="ARBA00004167"/>
    </source>
</evidence>
<dbReference type="PANTHER" id="PTHR36985:SF1">
    <property type="entry name" value="TRANSLOCATION AND ASSEMBLY MODULE SUBUNIT TAMB"/>
    <property type="match status" value="1"/>
</dbReference>
<evidence type="ECO:0000256" key="4">
    <source>
        <dbReference type="ARBA" id="ARBA00023136"/>
    </source>
</evidence>
<dbReference type="InterPro" id="IPR007452">
    <property type="entry name" value="TamB_C"/>
</dbReference>
<organism evidence="6">
    <name type="scientific">hydrothermal vent metagenome</name>
    <dbReference type="NCBI Taxonomy" id="652676"/>
    <lineage>
        <taxon>unclassified sequences</taxon>
        <taxon>metagenomes</taxon>
        <taxon>ecological metagenomes</taxon>
    </lineage>
</organism>
<dbReference type="PANTHER" id="PTHR36985">
    <property type="entry name" value="TRANSLOCATION AND ASSEMBLY MODULE SUBUNIT TAMB"/>
    <property type="match status" value="1"/>
</dbReference>
<dbReference type="Pfam" id="PF04357">
    <property type="entry name" value="TamB"/>
    <property type="match status" value="1"/>
</dbReference>
<evidence type="ECO:0000259" key="5">
    <source>
        <dbReference type="Pfam" id="PF04357"/>
    </source>
</evidence>
<accession>A0A1W1CMX7</accession>
<proteinExistence type="predicted"/>
<evidence type="ECO:0000313" key="6">
    <source>
        <dbReference type="EMBL" id="SFV67001.1"/>
    </source>
</evidence>
<sequence length="435" mass="50178">MEINSDISDIKDLLDSIKKYYKVKLPKLHGQVDLNIKKRRDNSFLVRVKSQNIKYLSTHNIYDMDTTFIVDNKSNIKIEYYRFRIDENGYMSRFFSDKKSYLSLKDKKIAVKKLWINNQLLFTGDYNFLDSRGNFNLSATKYSYKNQDFDFLVDLNLNGNIDKEKINIFGNIDVFGNMITYEVVGSDIVEDSDIIIIQDKPKVEEDSFLKNLKLDVKINSKKALKYISKDINIEFFNDLRIIKNYDDDTLITGMTTITKGYYQMEDKYFTLDESHIYFAGDPKKPLLDIKANYKKDEYIVHIFISGSTDEPIVNFTAEPYLTQQEILSLILFDGTGSRDGGGAEAYTLLGGTFAKGLIKSLGIDVDHLLLGTDSQDNLSFEIGRKISKDITVIYQHENGKDGVKARIEHNKNFETDIIIQPPNSSSVEFLYKYSK</sequence>
<comment type="subcellular location">
    <subcellularLocation>
        <location evidence="1">Membrane</location>
        <topology evidence="1">Single-pass membrane protein</topology>
    </subcellularLocation>
</comment>
<dbReference type="GO" id="GO:0005886">
    <property type="term" value="C:plasma membrane"/>
    <property type="evidence" value="ECO:0007669"/>
    <property type="project" value="InterPro"/>
</dbReference>